<dbReference type="Pfam" id="PF22066">
    <property type="entry name" value="Cep192_D8"/>
    <property type="match status" value="1"/>
</dbReference>
<dbReference type="GO" id="GO:0005737">
    <property type="term" value="C:cytoplasm"/>
    <property type="evidence" value="ECO:0000318"/>
    <property type="project" value="GO_Central"/>
</dbReference>
<evidence type="ECO:0000313" key="3">
    <source>
        <dbReference type="Proteomes" id="UP000001542"/>
    </source>
</evidence>
<dbReference type="InParanoid" id="A2DR88"/>
<dbReference type="GO" id="GO:0051298">
    <property type="term" value="P:centrosome duplication"/>
    <property type="evidence" value="ECO:0007669"/>
    <property type="project" value="InterPro"/>
</dbReference>
<dbReference type="InterPro" id="IPR013783">
    <property type="entry name" value="Ig-like_fold"/>
</dbReference>
<dbReference type="AlphaFoldDB" id="A2DR88"/>
<dbReference type="SMR" id="A2DR88"/>
<dbReference type="GO" id="GO:0005814">
    <property type="term" value="C:centriole"/>
    <property type="evidence" value="ECO:0000318"/>
    <property type="project" value="GO_Central"/>
</dbReference>
<gene>
    <name evidence="2" type="ORF">TVAG_296930</name>
</gene>
<dbReference type="GO" id="GO:0090307">
    <property type="term" value="P:mitotic spindle assembly"/>
    <property type="evidence" value="ECO:0000318"/>
    <property type="project" value="GO_Central"/>
</dbReference>
<dbReference type="KEGG" id="tva:4775021"/>
<organism evidence="2 3">
    <name type="scientific">Trichomonas vaginalis (strain ATCC PRA-98 / G3)</name>
    <dbReference type="NCBI Taxonomy" id="412133"/>
    <lineage>
        <taxon>Eukaryota</taxon>
        <taxon>Metamonada</taxon>
        <taxon>Parabasalia</taxon>
        <taxon>Trichomonadida</taxon>
        <taxon>Trichomonadidae</taxon>
        <taxon>Trichomonas</taxon>
    </lineage>
</organism>
<dbReference type="VEuPathDB" id="TrichDB:TVAG_296930"/>
<dbReference type="PANTHER" id="PTHR16029">
    <property type="entry name" value="CENTROSOMAL PROTEIN OF 192 KDA"/>
    <property type="match status" value="1"/>
</dbReference>
<dbReference type="OrthoDB" id="10659448at2759"/>
<dbReference type="GO" id="GO:0007098">
    <property type="term" value="P:centrosome cycle"/>
    <property type="evidence" value="ECO:0000318"/>
    <property type="project" value="GO_Central"/>
</dbReference>
<dbReference type="VEuPathDB" id="TrichDB:TVAGG3_0512470"/>
<dbReference type="GO" id="GO:0071539">
    <property type="term" value="P:protein localization to centrosome"/>
    <property type="evidence" value="ECO:0000318"/>
    <property type="project" value="GO_Central"/>
</dbReference>
<accession>A2DR88</accession>
<dbReference type="RefSeq" id="XP_001329237.1">
    <property type="nucleotide sequence ID" value="XM_001329202.1"/>
</dbReference>
<dbReference type="GO" id="GO:0090222">
    <property type="term" value="P:centrosome-templated microtubule nucleation"/>
    <property type="evidence" value="ECO:0007669"/>
    <property type="project" value="InterPro"/>
</dbReference>
<evidence type="ECO:0000259" key="1">
    <source>
        <dbReference type="Pfam" id="PF22066"/>
    </source>
</evidence>
<evidence type="ECO:0000313" key="2">
    <source>
        <dbReference type="EMBL" id="EAY17014.1"/>
    </source>
</evidence>
<dbReference type="PANTHER" id="PTHR16029:SF11">
    <property type="entry name" value="CENTROSOMAL PROTEIN OF 192 KDA"/>
    <property type="match status" value="1"/>
</dbReference>
<dbReference type="InterPro" id="IPR039103">
    <property type="entry name" value="Spd-2/CEP192"/>
</dbReference>
<feature type="domain" description="Cep192-like" evidence="1">
    <location>
        <begin position="724"/>
        <end position="813"/>
    </location>
</feature>
<dbReference type="InterPro" id="IPR054088">
    <property type="entry name" value="Cep192-like_D8"/>
</dbReference>
<sequence length="815" mass="92911">METSSVGDFLPSHIPDESSDKKFSTNFSTINVFPRFIHFISFKTYEKQIKKILISNSSDKAFEALRNLPQNSPFSIPESQIYIEPGKSKTVHIIYYPTTIGESKILLDIDSITKTQINITGNCYESQIIIPEQSSYLWNYNIPFDKSHTIPIKNIGNDEVNLTISCNYSNVHIENNHLCIHSNHTESTIVRIDEINAEISNIELSLTDVKQNISIKRKLSITKTNIDSKPNETNQNEINNCISLTIEAEDKKSKQLTEPKENIAISHDEEECEIEIKPKTLIFHQNEDENDIFRKIQIICENEFHIEGPKWLKFPIYIPSSRFFKIYLKKIKREKVAAQINAITRGNSASIPIIAYKGINSVEFPREVCLKYSLQNEFHGKMKVTNTGDINAFVVITVDQKNSKLLLSTPSAIIPPHSSHYFEFTMKGIPEGSLQFPIKAFSGDEILRQLLSALDPNNFFSKMFKNIKVSDEIEFADNFIKQLDLHVVSEEFENSLRYNDILVYNESITVAKKVFVRPESLSVLINNSSKFTISNLSSDKLNFTSFAFNPSVSVYPQSGIIMGYSTITCTVECKEEVQSSIEIHTNVGNFTVQISSEDIKPIRIKKGKYQAPFSIKNNEINFGLCEILKTRKHNLCIRNLEDKEIQIILNCISNFTKIHKIIKYPKMLKLQPYATSEFVIEFMPIQKVTYEADLELTFNNYSKKIHLTGSGIKKLHEEVIGCDIDNITFPTSQINTTSTATIKIFNRTENKCTINAIVPYPFKSSCSNFEIEPKKYVRFPIEFTPITSGSYSSDIIFAPNNLPHFMVSVSGRATN</sequence>
<proteinExistence type="predicted"/>
<protein>
    <recommendedName>
        <fullName evidence="1">Cep192-like domain-containing protein</fullName>
    </recommendedName>
</protein>
<keyword evidence="3" id="KW-1185">Reference proteome</keyword>
<reference evidence="2" key="1">
    <citation type="submission" date="2006-10" db="EMBL/GenBank/DDBJ databases">
        <authorList>
            <person name="Amadeo P."/>
            <person name="Zhao Q."/>
            <person name="Wortman J."/>
            <person name="Fraser-Liggett C."/>
            <person name="Carlton J."/>
        </authorList>
    </citation>
    <scope>NUCLEOTIDE SEQUENCE</scope>
    <source>
        <strain evidence="2">G3</strain>
    </source>
</reference>
<dbReference type="EMBL" id="DS113235">
    <property type="protein sequence ID" value="EAY17014.1"/>
    <property type="molecule type" value="Genomic_DNA"/>
</dbReference>
<name>A2DR88_TRIV3</name>
<reference evidence="2" key="2">
    <citation type="journal article" date="2007" name="Science">
        <title>Draft genome sequence of the sexually transmitted pathogen Trichomonas vaginalis.</title>
        <authorList>
            <person name="Carlton J.M."/>
            <person name="Hirt R.P."/>
            <person name="Silva J.C."/>
            <person name="Delcher A.L."/>
            <person name="Schatz M."/>
            <person name="Zhao Q."/>
            <person name="Wortman J.R."/>
            <person name="Bidwell S.L."/>
            <person name="Alsmark U.C.M."/>
            <person name="Besteiro S."/>
            <person name="Sicheritz-Ponten T."/>
            <person name="Noel C.J."/>
            <person name="Dacks J.B."/>
            <person name="Foster P.G."/>
            <person name="Simillion C."/>
            <person name="Van de Peer Y."/>
            <person name="Miranda-Saavedra D."/>
            <person name="Barton G.J."/>
            <person name="Westrop G.D."/>
            <person name="Mueller S."/>
            <person name="Dessi D."/>
            <person name="Fiori P.L."/>
            <person name="Ren Q."/>
            <person name="Paulsen I."/>
            <person name="Zhang H."/>
            <person name="Bastida-Corcuera F.D."/>
            <person name="Simoes-Barbosa A."/>
            <person name="Brown M.T."/>
            <person name="Hayes R.D."/>
            <person name="Mukherjee M."/>
            <person name="Okumura C.Y."/>
            <person name="Schneider R."/>
            <person name="Smith A.J."/>
            <person name="Vanacova S."/>
            <person name="Villalvazo M."/>
            <person name="Haas B.J."/>
            <person name="Pertea M."/>
            <person name="Feldblyum T.V."/>
            <person name="Utterback T.R."/>
            <person name="Shu C.L."/>
            <person name="Osoegawa K."/>
            <person name="de Jong P.J."/>
            <person name="Hrdy I."/>
            <person name="Horvathova L."/>
            <person name="Zubacova Z."/>
            <person name="Dolezal P."/>
            <person name="Malik S.B."/>
            <person name="Logsdon J.M. Jr."/>
            <person name="Henze K."/>
            <person name="Gupta A."/>
            <person name="Wang C.C."/>
            <person name="Dunne R.L."/>
            <person name="Upcroft J.A."/>
            <person name="Upcroft P."/>
            <person name="White O."/>
            <person name="Salzberg S.L."/>
            <person name="Tang P."/>
            <person name="Chiu C.-H."/>
            <person name="Lee Y.-S."/>
            <person name="Embley T.M."/>
            <person name="Coombs G.H."/>
            <person name="Mottram J.C."/>
            <person name="Tachezy J."/>
            <person name="Fraser-Liggett C.M."/>
            <person name="Johnson P.J."/>
        </authorList>
    </citation>
    <scope>NUCLEOTIDE SEQUENCE [LARGE SCALE GENOMIC DNA]</scope>
    <source>
        <strain evidence="2">G3</strain>
    </source>
</reference>
<dbReference type="GO" id="GO:0000242">
    <property type="term" value="C:pericentriolar material"/>
    <property type="evidence" value="ECO:0000318"/>
    <property type="project" value="GO_Central"/>
</dbReference>
<dbReference type="Gene3D" id="2.60.40.10">
    <property type="entry name" value="Immunoglobulins"/>
    <property type="match status" value="3"/>
</dbReference>
<dbReference type="Proteomes" id="UP000001542">
    <property type="component" value="Unassembled WGS sequence"/>
</dbReference>